<dbReference type="GO" id="GO:0008360">
    <property type="term" value="P:regulation of cell shape"/>
    <property type="evidence" value="ECO:0007669"/>
    <property type="project" value="UniProtKB-UniRule"/>
</dbReference>
<keyword evidence="1" id="KW-0961">Cell wall biogenesis/degradation</keyword>
<dbReference type="InterPro" id="IPR005490">
    <property type="entry name" value="LD_TPept_cat_dom"/>
</dbReference>
<proteinExistence type="predicted"/>
<evidence type="ECO:0000313" key="4">
    <source>
        <dbReference type="EMBL" id="KOO37396.1"/>
    </source>
</evidence>
<dbReference type="PANTHER" id="PTHR38589:SF1">
    <property type="entry name" value="BLR0621 PROTEIN"/>
    <property type="match status" value="1"/>
</dbReference>
<dbReference type="PANTHER" id="PTHR38589">
    <property type="entry name" value="BLR0621 PROTEIN"/>
    <property type="match status" value="1"/>
</dbReference>
<dbReference type="GO" id="GO:0009252">
    <property type="term" value="P:peptidoglycan biosynthetic process"/>
    <property type="evidence" value="ECO:0007669"/>
    <property type="project" value="UniProtKB-KW"/>
</dbReference>
<protein>
    <recommendedName>
        <fullName evidence="3">L,D-TPase catalytic domain-containing protein</fullName>
    </recommendedName>
</protein>
<keyword evidence="1" id="KW-0133">Cell shape</keyword>
<dbReference type="PATRIC" id="fig|284581.3.peg.3315"/>
<feature type="region of interest" description="Disordered" evidence="2">
    <location>
        <begin position="9"/>
        <end position="29"/>
    </location>
</feature>
<dbReference type="PROSITE" id="PS52029">
    <property type="entry name" value="LD_TPASE"/>
    <property type="match status" value="1"/>
</dbReference>
<dbReference type="GO" id="GO:0071555">
    <property type="term" value="P:cell wall organization"/>
    <property type="evidence" value="ECO:0007669"/>
    <property type="project" value="UniProtKB-UniRule"/>
</dbReference>
<sequence length="163" mass="18399">MMKPISVLIGKHGMTTQKQEGDGKSPIGGFSLGTAFGHHEVTDLHIPYRQTTPHDYWVDDVESPDYNTWVHENGNPEKRWESFERMNHPLYKYGIVVNYNEDPIIPGKGSAIFIHLTNQTTTHTAGCVSMPERDFLPLLYKLEAEKHPAIVIAEKSNLLSVLS</sequence>
<dbReference type="Proteomes" id="UP000037558">
    <property type="component" value="Unassembled WGS sequence"/>
</dbReference>
<reference evidence="5" key="1">
    <citation type="submission" date="2015-08" db="EMBL/GenBank/DDBJ databases">
        <title>Fjat-14210 dsm16467.</title>
        <authorList>
            <person name="Liu B."/>
            <person name="Wang J."/>
            <person name="Zhu Y."/>
            <person name="Liu G."/>
            <person name="Chen Q."/>
            <person name="Chen Z."/>
            <person name="Lan J."/>
            <person name="Che J."/>
            <person name="Ge C."/>
            <person name="Shi H."/>
            <person name="Pan Z."/>
            <person name="Liu X."/>
        </authorList>
    </citation>
    <scope>NUCLEOTIDE SEQUENCE [LARGE SCALE GENOMIC DNA]</scope>
    <source>
        <strain evidence="5">DSM 16467</strain>
    </source>
</reference>
<accession>A0A0M0KEX3</accession>
<dbReference type="Pfam" id="PF03734">
    <property type="entry name" value="YkuD"/>
    <property type="match status" value="1"/>
</dbReference>
<organism evidence="4 5">
    <name type="scientific">Priestia koreensis</name>
    <dbReference type="NCBI Taxonomy" id="284581"/>
    <lineage>
        <taxon>Bacteria</taxon>
        <taxon>Bacillati</taxon>
        <taxon>Bacillota</taxon>
        <taxon>Bacilli</taxon>
        <taxon>Bacillales</taxon>
        <taxon>Bacillaceae</taxon>
        <taxon>Priestia</taxon>
    </lineage>
</organism>
<dbReference type="GO" id="GO:0016740">
    <property type="term" value="F:transferase activity"/>
    <property type="evidence" value="ECO:0007669"/>
    <property type="project" value="InterPro"/>
</dbReference>
<name>A0A0M0KEX3_9BACI</name>
<comment type="caution">
    <text evidence="4">The sequence shown here is derived from an EMBL/GenBank/DDBJ whole genome shotgun (WGS) entry which is preliminary data.</text>
</comment>
<evidence type="ECO:0000256" key="1">
    <source>
        <dbReference type="PROSITE-ProRule" id="PRU01373"/>
    </source>
</evidence>
<evidence type="ECO:0000256" key="2">
    <source>
        <dbReference type="SAM" id="MobiDB-lite"/>
    </source>
</evidence>
<dbReference type="EMBL" id="LILC01000037">
    <property type="protein sequence ID" value="KOO37396.1"/>
    <property type="molecule type" value="Genomic_DNA"/>
</dbReference>
<dbReference type="AlphaFoldDB" id="A0A0M0KEX3"/>
<keyword evidence="5" id="KW-1185">Reference proteome</keyword>
<evidence type="ECO:0000313" key="5">
    <source>
        <dbReference type="Proteomes" id="UP000037558"/>
    </source>
</evidence>
<feature type="active site" description="Proton donor/acceptor" evidence="1">
    <location>
        <position position="115"/>
    </location>
</feature>
<evidence type="ECO:0000259" key="3">
    <source>
        <dbReference type="PROSITE" id="PS52029"/>
    </source>
</evidence>
<feature type="active site" description="Nucleophile" evidence="1">
    <location>
        <position position="127"/>
    </location>
</feature>
<feature type="domain" description="L,D-TPase catalytic" evidence="3">
    <location>
        <begin position="1"/>
        <end position="152"/>
    </location>
</feature>
<comment type="pathway">
    <text evidence="1">Cell wall biogenesis; peptidoglycan biosynthesis.</text>
</comment>
<keyword evidence="1" id="KW-0573">Peptidoglycan synthesis</keyword>
<gene>
    <name evidence="4" type="ORF">AMD01_22305</name>
</gene>